<dbReference type="InterPro" id="IPR020904">
    <property type="entry name" value="Sc_DH/Rdtase_CS"/>
</dbReference>
<keyword evidence="6" id="KW-1185">Reference proteome</keyword>
<accession>A0A7W0C5S0</accession>
<dbReference type="InterPro" id="IPR036291">
    <property type="entry name" value="NAD(P)-bd_dom_sf"/>
</dbReference>
<dbReference type="RefSeq" id="WP_181549425.1">
    <property type="nucleotide sequence ID" value="NZ_JACDUS010000001.1"/>
</dbReference>
<dbReference type="PRINTS" id="PR00080">
    <property type="entry name" value="SDRFAMILY"/>
</dbReference>
<reference evidence="5 6" key="1">
    <citation type="submission" date="2020-07" db="EMBL/GenBank/DDBJ databases">
        <title>Genomic Encyclopedia of Type Strains, Phase IV (KMG-IV): sequencing the most valuable type-strain genomes for metagenomic binning, comparative biology and taxonomic classification.</title>
        <authorList>
            <person name="Goeker M."/>
        </authorList>
    </citation>
    <scope>NUCLEOTIDE SEQUENCE [LARGE SCALE GENOMIC DNA]</scope>
    <source>
        <strain evidence="5 6">DSM 17721</strain>
    </source>
</reference>
<dbReference type="PANTHER" id="PTHR44196">
    <property type="entry name" value="DEHYDROGENASE/REDUCTASE SDR FAMILY MEMBER 7B"/>
    <property type="match status" value="1"/>
</dbReference>
<dbReference type="AlphaFoldDB" id="A0A7W0C5S0"/>
<proteinExistence type="inferred from homology"/>
<evidence type="ECO:0000313" key="6">
    <source>
        <dbReference type="Proteomes" id="UP000525298"/>
    </source>
</evidence>
<dbReference type="SUPFAM" id="SSF51735">
    <property type="entry name" value="NAD(P)-binding Rossmann-fold domains"/>
    <property type="match status" value="1"/>
</dbReference>
<organism evidence="5 6">
    <name type="scientific">Desulfosalsimonas propionicica</name>
    <dbReference type="NCBI Taxonomy" id="332175"/>
    <lineage>
        <taxon>Bacteria</taxon>
        <taxon>Pseudomonadati</taxon>
        <taxon>Thermodesulfobacteriota</taxon>
        <taxon>Desulfobacteria</taxon>
        <taxon>Desulfobacterales</taxon>
        <taxon>Desulfosalsimonadaceae</taxon>
        <taxon>Desulfosalsimonas</taxon>
    </lineage>
</organism>
<sequence>MTKKIFITGASSGIGRAVALEMAARGYGLALAARRVENLEQLRDEIKQKGIDVPMAVRALDVADTDRVAPVFAELAEEIGGVDIVFANAGVGLGERIGRNEFDKARKTVAVNLTGAMATVDAAVAYFLAKGGGHVVGISSVAALRGMPKSSAYSASKAGIAVYLEALRAETLGKNIDVTVLYPGYIDTPLNNMLKNRPFLISLEKGARIIADRIEKKTRSAFVPAWPWAVVARLLKILPTGVIARM</sequence>
<gene>
    <name evidence="5" type="ORF">HNR65_000026</name>
</gene>
<dbReference type="Pfam" id="PF00106">
    <property type="entry name" value="adh_short"/>
    <property type="match status" value="1"/>
</dbReference>
<evidence type="ECO:0000313" key="5">
    <source>
        <dbReference type="EMBL" id="MBA2879719.1"/>
    </source>
</evidence>
<dbReference type="GO" id="GO:0016020">
    <property type="term" value="C:membrane"/>
    <property type="evidence" value="ECO:0007669"/>
    <property type="project" value="TreeGrafter"/>
</dbReference>
<keyword evidence="2" id="KW-0560">Oxidoreductase</keyword>
<feature type="domain" description="Ketoreductase" evidence="4">
    <location>
        <begin position="3"/>
        <end position="189"/>
    </location>
</feature>
<dbReference type="GO" id="GO:0016491">
    <property type="term" value="F:oxidoreductase activity"/>
    <property type="evidence" value="ECO:0007669"/>
    <property type="project" value="UniProtKB-KW"/>
</dbReference>
<dbReference type="SMART" id="SM00822">
    <property type="entry name" value="PKS_KR"/>
    <property type="match status" value="1"/>
</dbReference>
<dbReference type="InterPro" id="IPR002347">
    <property type="entry name" value="SDR_fam"/>
</dbReference>
<dbReference type="EMBL" id="JACDUS010000001">
    <property type="protein sequence ID" value="MBA2879719.1"/>
    <property type="molecule type" value="Genomic_DNA"/>
</dbReference>
<comment type="similarity">
    <text evidence="1 3">Belongs to the short-chain dehydrogenases/reductases (SDR) family.</text>
</comment>
<protein>
    <recommendedName>
        <fullName evidence="4">Ketoreductase domain-containing protein</fullName>
    </recommendedName>
</protein>
<dbReference type="Gene3D" id="3.40.50.720">
    <property type="entry name" value="NAD(P)-binding Rossmann-like Domain"/>
    <property type="match status" value="1"/>
</dbReference>
<dbReference type="NCBIfam" id="NF006099">
    <property type="entry name" value="PRK08251.1"/>
    <property type="match status" value="1"/>
</dbReference>
<dbReference type="PROSITE" id="PS00061">
    <property type="entry name" value="ADH_SHORT"/>
    <property type="match status" value="1"/>
</dbReference>
<dbReference type="Proteomes" id="UP000525298">
    <property type="component" value="Unassembled WGS sequence"/>
</dbReference>
<evidence type="ECO:0000256" key="2">
    <source>
        <dbReference type="ARBA" id="ARBA00023002"/>
    </source>
</evidence>
<evidence type="ECO:0000259" key="4">
    <source>
        <dbReference type="SMART" id="SM00822"/>
    </source>
</evidence>
<evidence type="ECO:0000256" key="3">
    <source>
        <dbReference type="RuleBase" id="RU000363"/>
    </source>
</evidence>
<evidence type="ECO:0000256" key="1">
    <source>
        <dbReference type="ARBA" id="ARBA00006484"/>
    </source>
</evidence>
<name>A0A7W0C5S0_9BACT</name>
<dbReference type="PRINTS" id="PR00081">
    <property type="entry name" value="GDHRDH"/>
</dbReference>
<dbReference type="PANTHER" id="PTHR44196:SF1">
    <property type="entry name" value="DEHYDROGENASE_REDUCTASE SDR FAMILY MEMBER 7B"/>
    <property type="match status" value="1"/>
</dbReference>
<dbReference type="InterPro" id="IPR057326">
    <property type="entry name" value="KR_dom"/>
</dbReference>
<comment type="caution">
    <text evidence="5">The sequence shown here is derived from an EMBL/GenBank/DDBJ whole genome shotgun (WGS) entry which is preliminary data.</text>
</comment>